<keyword evidence="8" id="KW-0732">Signal</keyword>
<dbReference type="SUPFAM" id="SSF49464">
    <property type="entry name" value="Carboxypeptidase regulatory domain-like"/>
    <property type="match status" value="1"/>
</dbReference>
<dbReference type="EMBL" id="FXTN01000008">
    <property type="protein sequence ID" value="SMO83452.1"/>
    <property type="molecule type" value="Genomic_DNA"/>
</dbReference>
<dbReference type="InterPro" id="IPR039426">
    <property type="entry name" value="TonB-dep_rcpt-like"/>
</dbReference>
<evidence type="ECO:0000313" key="11">
    <source>
        <dbReference type="Proteomes" id="UP000320300"/>
    </source>
</evidence>
<dbReference type="NCBIfam" id="TIGR04056">
    <property type="entry name" value="OMP_RagA_SusC"/>
    <property type="match status" value="1"/>
</dbReference>
<evidence type="ECO:0000256" key="7">
    <source>
        <dbReference type="PROSITE-ProRule" id="PRU01360"/>
    </source>
</evidence>
<accession>A0A521EHX8</accession>
<dbReference type="GO" id="GO:0009279">
    <property type="term" value="C:cell outer membrane"/>
    <property type="evidence" value="ECO:0007669"/>
    <property type="project" value="UniProtKB-SubCell"/>
</dbReference>
<keyword evidence="3 7" id="KW-1134">Transmembrane beta strand</keyword>
<dbReference type="InterPro" id="IPR037066">
    <property type="entry name" value="Plug_dom_sf"/>
</dbReference>
<keyword evidence="2 7" id="KW-0813">Transport</keyword>
<dbReference type="PROSITE" id="PS52016">
    <property type="entry name" value="TONB_DEPENDENT_REC_3"/>
    <property type="match status" value="1"/>
</dbReference>
<evidence type="ECO:0000256" key="4">
    <source>
        <dbReference type="ARBA" id="ARBA00022692"/>
    </source>
</evidence>
<dbReference type="Gene3D" id="2.170.130.10">
    <property type="entry name" value="TonB-dependent receptor, plug domain"/>
    <property type="match status" value="1"/>
</dbReference>
<dbReference type="AlphaFoldDB" id="A0A521EHX8"/>
<dbReference type="Pfam" id="PF07715">
    <property type="entry name" value="Plug"/>
    <property type="match status" value="1"/>
</dbReference>
<protein>
    <submittedName>
        <fullName evidence="10">TonB-linked outer membrane protein, SusC/RagA family</fullName>
    </submittedName>
</protein>
<comment type="similarity">
    <text evidence="7">Belongs to the TonB-dependent receptor family.</text>
</comment>
<comment type="subcellular location">
    <subcellularLocation>
        <location evidence="1 7">Cell outer membrane</location>
        <topology evidence="1 7">Multi-pass membrane protein</topology>
    </subcellularLocation>
</comment>
<dbReference type="InterPro" id="IPR036942">
    <property type="entry name" value="Beta-barrel_TonB_sf"/>
</dbReference>
<feature type="signal peptide" evidence="8">
    <location>
        <begin position="1"/>
        <end position="30"/>
    </location>
</feature>
<keyword evidence="11" id="KW-1185">Reference proteome</keyword>
<feature type="chain" id="PRO_5021815368" evidence="8">
    <location>
        <begin position="31"/>
        <end position="1034"/>
    </location>
</feature>
<proteinExistence type="inferred from homology"/>
<dbReference type="InterPro" id="IPR008969">
    <property type="entry name" value="CarboxyPept-like_regulatory"/>
</dbReference>
<gene>
    <name evidence="10" type="ORF">SAMN06265348_108152</name>
</gene>
<dbReference type="InterPro" id="IPR023996">
    <property type="entry name" value="TonB-dep_OMP_SusC/RagA"/>
</dbReference>
<organism evidence="10 11">
    <name type="scientific">Pedobacter westerhofensis</name>
    <dbReference type="NCBI Taxonomy" id="425512"/>
    <lineage>
        <taxon>Bacteria</taxon>
        <taxon>Pseudomonadati</taxon>
        <taxon>Bacteroidota</taxon>
        <taxon>Sphingobacteriia</taxon>
        <taxon>Sphingobacteriales</taxon>
        <taxon>Sphingobacteriaceae</taxon>
        <taxon>Pedobacter</taxon>
    </lineage>
</organism>
<evidence type="ECO:0000256" key="3">
    <source>
        <dbReference type="ARBA" id="ARBA00022452"/>
    </source>
</evidence>
<evidence type="ECO:0000313" key="10">
    <source>
        <dbReference type="EMBL" id="SMO83452.1"/>
    </source>
</evidence>
<evidence type="ECO:0000256" key="6">
    <source>
        <dbReference type="ARBA" id="ARBA00023237"/>
    </source>
</evidence>
<dbReference type="RefSeq" id="WP_185960513.1">
    <property type="nucleotide sequence ID" value="NZ_CBCSJO010000008.1"/>
</dbReference>
<evidence type="ECO:0000259" key="9">
    <source>
        <dbReference type="Pfam" id="PF07715"/>
    </source>
</evidence>
<feature type="domain" description="TonB-dependent receptor plug" evidence="9">
    <location>
        <begin position="122"/>
        <end position="237"/>
    </location>
</feature>
<evidence type="ECO:0000256" key="5">
    <source>
        <dbReference type="ARBA" id="ARBA00023136"/>
    </source>
</evidence>
<dbReference type="InterPro" id="IPR023997">
    <property type="entry name" value="TonB-dep_OMP_SusC/RagA_CS"/>
</dbReference>
<keyword evidence="5 7" id="KW-0472">Membrane</keyword>
<dbReference type="NCBIfam" id="TIGR04057">
    <property type="entry name" value="SusC_RagA_signa"/>
    <property type="match status" value="1"/>
</dbReference>
<name>A0A521EHX8_9SPHI</name>
<dbReference type="Gene3D" id="2.60.40.1120">
    <property type="entry name" value="Carboxypeptidase-like, regulatory domain"/>
    <property type="match status" value="1"/>
</dbReference>
<evidence type="ECO:0000256" key="2">
    <source>
        <dbReference type="ARBA" id="ARBA00022448"/>
    </source>
</evidence>
<dbReference type="Pfam" id="PF13715">
    <property type="entry name" value="CarbopepD_reg_2"/>
    <property type="match status" value="1"/>
</dbReference>
<dbReference type="SUPFAM" id="SSF56935">
    <property type="entry name" value="Porins"/>
    <property type="match status" value="1"/>
</dbReference>
<evidence type="ECO:0000256" key="1">
    <source>
        <dbReference type="ARBA" id="ARBA00004571"/>
    </source>
</evidence>
<dbReference type="InterPro" id="IPR012910">
    <property type="entry name" value="Plug_dom"/>
</dbReference>
<dbReference type="Proteomes" id="UP000320300">
    <property type="component" value="Unassembled WGS sequence"/>
</dbReference>
<dbReference type="Gene3D" id="2.40.170.20">
    <property type="entry name" value="TonB-dependent receptor, beta-barrel domain"/>
    <property type="match status" value="1"/>
</dbReference>
<evidence type="ECO:0000256" key="8">
    <source>
        <dbReference type="SAM" id="SignalP"/>
    </source>
</evidence>
<reference evidence="10 11" key="1">
    <citation type="submission" date="2017-05" db="EMBL/GenBank/DDBJ databases">
        <authorList>
            <person name="Varghese N."/>
            <person name="Submissions S."/>
        </authorList>
    </citation>
    <scope>NUCLEOTIDE SEQUENCE [LARGE SCALE GENOMIC DNA]</scope>
    <source>
        <strain evidence="10 11">DSM 19036</strain>
    </source>
</reference>
<keyword evidence="6 7" id="KW-0998">Cell outer membrane</keyword>
<sequence length="1034" mass="112613">MKREFLLFRFPGSPMLFFFLLFCCSGSLLAQDITVQGKVTSADDNTPLPGVSVYVKETRKGASTNTDGLFSISAAKGNTLIFTFVGYETKEVPVTGAAISVKLSPASAALSEVAVVGYGVQKKKDLTGSVATVDLAQIKDLPVTSVDQKLVGQVSGVQISTNTGSPGAGSTIKIRGSGSIGAGDNPLFVVDGYPISNTAGLTYNPLNVINPDDIESVTILKDASSTAIYGSRGSNGVVVITTKKGKTGAPVITLNSYVGTQSVPQRGRPKMLNGEQYAQFRQDIITDDFAFRGVPVTQVDIPAEFRNPAQYGAGTDWYNEILRRATQNSLDLGISGGTEDTHYNFSVNRLNQEGTIRYTDFSRYSIRANIETNVSKKLKVGINLAPTNSVQNRNNFDSGGRDVITRALWLSPIVPVTDVNGNRTSYINSPGGIGAPNPLNSLQFAGTQDKYFRGLGGAYAEYQIIPGLKAKYSYNVDYTSENSFNFNPSTVGGESNPAPVVPNSNTYKNTTFNWLSELLLSYDKTFGTNHHVSAVAGFSAQKERMNAITLFADNYPDDLVKTINAAAVISTYGEDIQKWSLISYLARANYSYKDKYLITATIRTDGSSRFGSNQRYGTFPSTAIGWRVSQEDFLKDTKWLSDLKLRASFGKAGNFNIGNYTYTSNVGTANYAFNGNLAPGRVSTTLNNPDLTWENSEEFDGGIDLGLFKDRIYLNLDYYNRLTTGMLYNSEIPQSSGYSNAIINSGKIRNRGFEIGLSTKNLQGQFKWNTNANISFNRNRVLALNANNDPIYSGLSGEGSYTHVTQVGQPIGQFYGYVVEGIYKDQADLNNSPHHVTSVVGSIKYKDVDGNGIIEPVKDFAVIGHAQPNFTYGFSNSFSYKNFDLSVIFVGSQGGQELKTANQYLLNIDGVFNVDQKVLNRWRSPQNPGDGFTPTTNGSRVIYRDVNSSWVENASFLRLQNVTLGYNFAGSLLAKSKLIKGARFYVSGQNLYTFTKYNGNPEANTATGSALTPGEDFTNYPLARTLIMGLNLTF</sequence>
<keyword evidence="4 7" id="KW-0812">Transmembrane</keyword>